<keyword evidence="7" id="KW-0813">Transport</keyword>
<evidence type="ECO:0000313" key="10">
    <source>
        <dbReference type="EMBL" id="MDM8563449.1"/>
    </source>
</evidence>
<evidence type="ECO:0000256" key="1">
    <source>
        <dbReference type="ARBA" id="ARBA00004429"/>
    </source>
</evidence>
<keyword evidence="3 7" id="KW-0997">Cell inner membrane</keyword>
<evidence type="ECO:0000256" key="7">
    <source>
        <dbReference type="RuleBase" id="RU369079"/>
    </source>
</evidence>
<dbReference type="InterPro" id="IPR010656">
    <property type="entry name" value="DctM"/>
</dbReference>
<keyword evidence="5 8" id="KW-1133">Transmembrane helix</keyword>
<protein>
    <submittedName>
        <fullName evidence="10">TRAP transporter large permease subunit</fullName>
    </submittedName>
</protein>
<comment type="subcellular location">
    <subcellularLocation>
        <location evidence="1 7">Cell inner membrane</location>
        <topology evidence="1 7">Multi-pass membrane protein</topology>
    </subcellularLocation>
</comment>
<evidence type="ECO:0000256" key="6">
    <source>
        <dbReference type="ARBA" id="ARBA00023136"/>
    </source>
</evidence>
<evidence type="ECO:0000256" key="5">
    <source>
        <dbReference type="ARBA" id="ARBA00022989"/>
    </source>
</evidence>
<proteinExistence type="predicted"/>
<feature type="domain" description="TRAP C4-dicarboxylate transport system permease DctM subunit" evidence="9">
    <location>
        <begin position="9"/>
        <end position="184"/>
    </location>
</feature>
<keyword evidence="11" id="KW-1185">Reference proteome</keyword>
<feature type="transmembrane region" description="Helical" evidence="8">
    <location>
        <begin position="137"/>
        <end position="160"/>
    </location>
</feature>
<feature type="non-terminal residue" evidence="10">
    <location>
        <position position="185"/>
    </location>
</feature>
<comment type="function">
    <text evidence="7">Part of the tripartite ATP-independent periplasmic (TRAP) transport system.</text>
</comment>
<evidence type="ECO:0000256" key="3">
    <source>
        <dbReference type="ARBA" id="ARBA00022519"/>
    </source>
</evidence>
<keyword evidence="4 8" id="KW-0812">Transmembrane</keyword>
<sequence length="185" mass="19143">MEIWALVMFAVLMVTLLLGYPVAFTLGGIALLFGSTFLGISFFNLLPLRIWGVMTNFTLLAVPLFVFMGVILEKSGLAEELLETMGLLFGSLRGGLALSIVFVGALLAATTGVVGATVVTMGIIALPSMLKNGYSPALATGTIAASGTLGQIIPPSIVLILLGDMVGVPVGRLFLGAVIPGMMLI</sequence>
<dbReference type="EMBL" id="JAUCGM010000645">
    <property type="protein sequence ID" value="MDM8563449.1"/>
    <property type="molecule type" value="Genomic_DNA"/>
</dbReference>
<feature type="transmembrane region" description="Helical" evidence="8">
    <location>
        <begin position="53"/>
        <end position="72"/>
    </location>
</feature>
<evidence type="ECO:0000259" key="9">
    <source>
        <dbReference type="Pfam" id="PF06808"/>
    </source>
</evidence>
<name>A0ABT7VV43_9GAMM</name>
<comment type="caution">
    <text evidence="10">The sequence shown here is derived from an EMBL/GenBank/DDBJ whole genome shotgun (WGS) entry which is preliminary data.</text>
</comment>
<feature type="transmembrane region" description="Helical" evidence="8">
    <location>
        <begin position="29"/>
        <end position="46"/>
    </location>
</feature>
<dbReference type="Pfam" id="PF06808">
    <property type="entry name" value="DctM"/>
    <property type="match status" value="1"/>
</dbReference>
<evidence type="ECO:0000256" key="2">
    <source>
        <dbReference type="ARBA" id="ARBA00022475"/>
    </source>
</evidence>
<keyword evidence="6 8" id="KW-0472">Membrane</keyword>
<evidence type="ECO:0000256" key="8">
    <source>
        <dbReference type="SAM" id="Phobius"/>
    </source>
</evidence>
<organism evidence="10 11">
    <name type="scientific">Candidatus Marithioploca araucensis</name>
    <dbReference type="NCBI Taxonomy" id="70273"/>
    <lineage>
        <taxon>Bacteria</taxon>
        <taxon>Pseudomonadati</taxon>
        <taxon>Pseudomonadota</taxon>
        <taxon>Gammaproteobacteria</taxon>
        <taxon>Thiotrichales</taxon>
        <taxon>Thiotrichaceae</taxon>
        <taxon>Candidatus Marithioploca</taxon>
    </lineage>
</organism>
<dbReference type="Proteomes" id="UP001171945">
    <property type="component" value="Unassembled WGS sequence"/>
</dbReference>
<evidence type="ECO:0000313" key="11">
    <source>
        <dbReference type="Proteomes" id="UP001171945"/>
    </source>
</evidence>
<gene>
    <name evidence="10" type="ORF">QUF54_08860</name>
</gene>
<keyword evidence="2" id="KW-1003">Cell membrane</keyword>
<dbReference type="InterPro" id="IPR004681">
    <property type="entry name" value="TRAP_DctM"/>
</dbReference>
<evidence type="ECO:0000256" key="4">
    <source>
        <dbReference type="ARBA" id="ARBA00022692"/>
    </source>
</evidence>
<feature type="transmembrane region" description="Helical" evidence="8">
    <location>
        <begin position="92"/>
        <end position="125"/>
    </location>
</feature>
<reference evidence="10" key="1">
    <citation type="submission" date="2023-06" db="EMBL/GenBank/DDBJ databases">
        <title>Uncultivated large filamentous bacteria from sulfidic sediments reveal new species and different genomic features in energy metabolism and defense.</title>
        <authorList>
            <person name="Fonseca A."/>
        </authorList>
    </citation>
    <scope>NUCLEOTIDE SEQUENCE</scope>
    <source>
        <strain evidence="10">HSG4</strain>
    </source>
</reference>
<dbReference type="PANTHER" id="PTHR33362:SF7">
    <property type="entry name" value="SLL1103 PROTEIN"/>
    <property type="match status" value="1"/>
</dbReference>
<dbReference type="PANTHER" id="PTHR33362">
    <property type="entry name" value="SIALIC ACID TRAP TRANSPORTER PERMEASE PROTEIN SIAT-RELATED"/>
    <property type="match status" value="1"/>
</dbReference>
<accession>A0ABT7VV43</accession>